<dbReference type="Proteomes" id="UP000002215">
    <property type="component" value="Chromosome"/>
</dbReference>
<evidence type="ECO:0000313" key="2">
    <source>
        <dbReference type="Proteomes" id="UP000002215"/>
    </source>
</evidence>
<proteinExistence type="predicted"/>
<dbReference type="OrthoDB" id="711261at2"/>
<dbReference type="RefSeq" id="WP_012790225.1">
    <property type="nucleotide sequence ID" value="NC_013132.1"/>
</dbReference>
<dbReference type="EMBL" id="CP001699">
    <property type="protein sequence ID" value="ACU60049.1"/>
    <property type="molecule type" value="Genomic_DNA"/>
</dbReference>
<organism evidence="1 2">
    <name type="scientific">Chitinophaga pinensis (strain ATCC 43595 / DSM 2588 / LMG 13176 / NBRC 15968 / NCIMB 11800 / UQM 2034)</name>
    <dbReference type="NCBI Taxonomy" id="485918"/>
    <lineage>
        <taxon>Bacteria</taxon>
        <taxon>Pseudomonadati</taxon>
        <taxon>Bacteroidota</taxon>
        <taxon>Chitinophagia</taxon>
        <taxon>Chitinophagales</taxon>
        <taxon>Chitinophagaceae</taxon>
        <taxon>Chitinophaga</taxon>
    </lineage>
</organism>
<reference evidence="2" key="1">
    <citation type="submission" date="2009-08" db="EMBL/GenBank/DDBJ databases">
        <title>The complete genome of Chitinophaga pinensis DSM 2588.</title>
        <authorList>
            <consortium name="US DOE Joint Genome Institute (JGI-PGF)"/>
            <person name="Lucas S."/>
            <person name="Copeland A."/>
            <person name="Lapidus A."/>
            <person name="Glavina del Rio T."/>
            <person name="Dalin E."/>
            <person name="Tice H."/>
            <person name="Bruce D."/>
            <person name="Goodwin L."/>
            <person name="Pitluck S."/>
            <person name="Kyrpides N."/>
            <person name="Mavromatis K."/>
            <person name="Ivanova N."/>
            <person name="Mikhailova N."/>
            <person name="Sims D."/>
            <person name="Meinche L."/>
            <person name="Brettin T."/>
            <person name="Detter J.C."/>
            <person name="Han C."/>
            <person name="Larimer F."/>
            <person name="Land M."/>
            <person name="Hauser L."/>
            <person name="Markowitz V."/>
            <person name="Cheng J.-F."/>
            <person name="Hugenholtz P."/>
            <person name="Woyke T."/>
            <person name="Wu D."/>
            <person name="Spring S."/>
            <person name="Klenk H.-P."/>
            <person name="Eisen J.A."/>
        </authorList>
    </citation>
    <scope>NUCLEOTIDE SEQUENCE [LARGE SCALE GENOMIC DNA]</scope>
    <source>
        <strain evidence="2">ATCC 43595 / DSM 2588 / LMG 13176 / NBRC 15968 / NCIMB 11800 / UQM 2034</strain>
    </source>
</reference>
<dbReference type="KEGG" id="cpi:Cpin_2566"/>
<sequence length="438" mass="50936">MSIFPGNVLVIDDQFNIGYQANEPEELSGRTQWENFRKLKHLFDENGFCYSVITETTDIEYIRRQLQKYQNIRLLILDLDLDESGEVEETDEEMVKQIIYASLDTFGYYFLAINSSYAEKWDEIREGMLEELRKDELKNRRKIHFLEHFCIALNKTNTEIEQALLGLLSDKFSHELITQFECHLNEARDKALSPFLDFTSSTWEQLYKILREDIDSKEHVNFTLNNFLFGLLKQQIVGSNYSVPADNNVPIDNELHQNIIRGFNYLSNTTGYLDKHPVWTGNIYYSEITDKRERYLLIITPECDIAQSKGMGYTVVTGFEADFPDGYKPEDYKDVDTIPVMVEMAGKKADGNWKSKSDIENFYGKGIGYYQLLHASTNSRHIIFDLRSVKRISDISAEKYSLLLRVNEPVITDISDKLSSIINRKGVPRLVPKNYMKL</sequence>
<evidence type="ECO:0000313" key="1">
    <source>
        <dbReference type="EMBL" id="ACU60049.1"/>
    </source>
</evidence>
<protein>
    <recommendedName>
        <fullName evidence="3">Response receiver domain-containing protein</fullName>
    </recommendedName>
</protein>
<dbReference type="AlphaFoldDB" id="A0A979GTC3"/>
<gene>
    <name evidence="1" type="ordered locus">Cpin_2566</name>
</gene>
<evidence type="ECO:0008006" key="3">
    <source>
        <dbReference type="Google" id="ProtNLM"/>
    </source>
</evidence>
<reference evidence="1 2" key="2">
    <citation type="journal article" date="2010" name="Stand. Genomic Sci.">
        <title>Complete genome sequence of Chitinophaga pinensis type strain (UQM 2034).</title>
        <authorList>
            <person name="Glavina Del Rio T."/>
            <person name="Abt B."/>
            <person name="Spring S."/>
            <person name="Lapidus A."/>
            <person name="Nolan M."/>
            <person name="Tice H."/>
            <person name="Copeland A."/>
            <person name="Cheng J.F."/>
            <person name="Chen F."/>
            <person name="Bruce D."/>
            <person name="Goodwin L."/>
            <person name="Pitluck S."/>
            <person name="Ivanova N."/>
            <person name="Mavromatis K."/>
            <person name="Mikhailova N."/>
            <person name="Pati A."/>
            <person name="Chen A."/>
            <person name="Palaniappan K."/>
            <person name="Land M."/>
            <person name="Hauser L."/>
            <person name="Chang Y.J."/>
            <person name="Jeffries C.D."/>
            <person name="Chain P."/>
            <person name="Saunders E."/>
            <person name="Detter J.C."/>
            <person name="Brettin T."/>
            <person name="Rohde M."/>
            <person name="Goker M."/>
            <person name="Bristow J."/>
            <person name="Eisen J.A."/>
            <person name="Markowitz V."/>
            <person name="Hugenholtz P."/>
            <person name="Kyrpides N.C."/>
            <person name="Klenk H.P."/>
            <person name="Lucas S."/>
        </authorList>
    </citation>
    <scope>NUCLEOTIDE SEQUENCE [LARGE SCALE GENOMIC DNA]</scope>
    <source>
        <strain evidence="2">ATCC 43595 / DSM 2588 / LMG 13176 / NBRC 15968 / NCIMB 11800 / UQM 2034</strain>
    </source>
</reference>
<accession>A0A979GTC3</accession>
<name>A0A979GTC3_CHIPD</name>